<evidence type="ECO:0000313" key="1">
    <source>
        <dbReference type="EMBL" id="GAA2713178.1"/>
    </source>
</evidence>
<accession>A0ABP6G2Z0</accession>
<gene>
    <name evidence="1" type="ORF">GCM10010315_18270</name>
</gene>
<protein>
    <submittedName>
        <fullName evidence="1">Uncharacterized protein</fullName>
    </submittedName>
</protein>
<proteinExistence type="predicted"/>
<dbReference type="EMBL" id="BAAASL010000006">
    <property type="protein sequence ID" value="GAA2713178.1"/>
    <property type="molecule type" value="Genomic_DNA"/>
</dbReference>
<dbReference type="Proteomes" id="UP001500886">
    <property type="component" value="Unassembled WGS sequence"/>
</dbReference>
<sequence>MGGGGEECPFVSAGCHDHGVNETIAQLAKRLLAADTDGWTEAGARALAAAVAPDARLRPVGQYEERYVDGEAYVELAVPVLKPADTGAAAQAAAFAEAREELTAELGEASIMGVYGDLGPFYASGPLWGTPYLRWRGRPNTLELRAGTAGPELVLQPTDPVESWFWRQGHGEEHAITGFFGSTRGPANAGLGFPGGWRAQRWETVTRALADFLSTLPAETTALGTPISMPIYGRGAGPGAPLLFDISCSDRLSIACFPPYDMDPNPETLGWGRAADHPATREVWDDDYDPRWRIDAGAPGEPRGRELAETLVATARAAGVRDPQDLIVGGEAEYMSPYRVTFYGLGLPTG</sequence>
<comment type="caution">
    <text evidence="1">The sequence shown here is derived from an EMBL/GenBank/DDBJ whole genome shotgun (WGS) entry which is preliminary data.</text>
</comment>
<evidence type="ECO:0000313" key="2">
    <source>
        <dbReference type="Proteomes" id="UP001500886"/>
    </source>
</evidence>
<reference evidence="2" key="1">
    <citation type="journal article" date="2019" name="Int. J. Syst. Evol. Microbiol.">
        <title>The Global Catalogue of Microorganisms (GCM) 10K type strain sequencing project: providing services to taxonomists for standard genome sequencing and annotation.</title>
        <authorList>
            <consortium name="The Broad Institute Genomics Platform"/>
            <consortium name="The Broad Institute Genome Sequencing Center for Infectious Disease"/>
            <person name="Wu L."/>
            <person name="Ma J."/>
        </authorList>
    </citation>
    <scope>NUCLEOTIDE SEQUENCE [LARGE SCALE GENOMIC DNA]</scope>
    <source>
        <strain evidence="2">JCM 4542</strain>
    </source>
</reference>
<keyword evidence="2" id="KW-1185">Reference proteome</keyword>
<organism evidence="1 2">
    <name type="scientific">Streptomyces luteosporeus</name>
    <dbReference type="NCBI Taxonomy" id="173856"/>
    <lineage>
        <taxon>Bacteria</taxon>
        <taxon>Bacillati</taxon>
        <taxon>Actinomycetota</taxon>
        <taxon>Actinomycetes</taxon>
        <taxon>Kitasatosporales</taxon>
        <taxon>Streptomycetaceae</taxon>
        <taxon>Streptomyces</taxon>
    </lineage>
</organism>
<name>A0ABP6G2Z0_9ACTN</name>